<evidence type="ECO:0000256" key="1">
    <source>
        <dbReference type="SAM" id="Phobius"/>
    </source>
</evidence>
<keyword evidence="3" id="KW-1185">Reference proteome</keyword>
<evidence type="ECO:0000313" key="2">
    <source>
        <dbReference type="EMBL" id="KAF5780601.1"/>
    </source>
</evidence>
<feature type="transmembrane region" description="Helical" evidence="1">
    <location>
        <begin position="6"/>
        <end position="28"/>
    </location>
</feature>
<keyword evidence="1" id="KW-1133">Transmembrane helix</keyword>
<keyword evidence="1" id="KW-0472">Membrane</keyword>
<organism evidence="2 3">
    <name type="scientific">Helianthus annuus</name>
    <name type="common">Common sunflower</name>
    <dbReference type="NCBI Taxonomy" id="4232"/>
    <lineage>
        <taxon>Eukaryota</taxon>
        <taxon>Viridiplantae</taxon>
        <taxon>Streptophyta</taxon>
        <taxon>Embryophyta</taxon>
        <taxon>Tracheophyta</taxon>
        <taxon>Spermatophyta</taxon>
        <taxon>Magnoliopsida</taxon>
        <taxon>eudicotyledons</taxon>
        <taxon>Gunneridae</taxon>
        <taxon>Pentapetalae</taxon>
        <taxon>asterids</taxon>
        <taxon>campanulids</taxon>
        <taxon>Asterales</taxon>
        <taxon>Asteraceae</taxon>
        <taxon>Asteroideae</taxon>
        <taxon>Heliantheae alliance</taxon>
        <taxon>Heliantheae</taxon>
        <taxon>Helianthus</taxon>
    </lineage>
</organism>
<dbReference type="AlphaFoldDB" id="A0A9K3HLG0"/>
<dbReference type="Proteomes" id="UP000215914">
    <property type="component" value="Unassembled WGS sequence"/>
</dbReference>
<protein>
    <submittedName>
        <fullName evidence="2">Uncharacterized protein</fullName>
    </submittedName>
</protein>
<sequence>MVVYKLVFGFVQLLGLCFLNYSLNNWTWGSLIINMKKRIKHTFVGFFYKSLNMIAYS</sequence>
<comment type="caution">
    <text evidence="2">The sequence shown here is derived from an EMBL/GenBank/DDBJ whole genome shotgun (WGS) entry which is preliminary data.</text>
</comment>
<proteinExistence type="predicted"/>
<gene>
    <name evidence="2" type="ORF">HanXRQr2_Chr11g0473751</name>
</gene>
<name>A0A9K3HLG0_HELAN</name>
<accession>A0A9K3HLG0</accession>
<reference evidence="2" key="1">
    <citation type="journal article" date="2017" name="Nature">
        <title>The sunflower genome provides insights into oil metabolism, flowering and Asterid evolution.</title>
        <authorList>
            <person name="Badouin H."/>
            <person name="Gouzy J."/>
            <person name="Grassa C.J."/>
            <person name="Murat F."/>
            <person name="Staton S.E."/>
            <person name="Cottret L."/>
            <person name="Lelandais-Briere C."/>
            <person name="Owens G.L."/>
            <person name="Carrere S."/>
            <person name="Mayjonade B."/>
            <person name="Legrand L."/>
            <person name="Gill N."/>
            <person name="Kane N.C."/>
            <person name="Bowers J.E."/>
            <person name="Hubner S."/>
            <person name="Bellec A."/>
            <person name="Berard A."/>
            <person name="Berges H."/>
            <person name="Blanchet N."/>
            <person name="Boniface M.C."/>
            <person name="Brunel D."/>
            <person name="Catrice O."/>
            <person name="Chaidir N."/>
            <person name="Claudel C."/>
            <person name="Donnadieu C."/>
            <person name="Faraut T."/>
            <person name="Fievet G."/>
            <person name="Helmstetter N."/>
            <person name="King M."/>
            <person name="Knapp S.J."/>
            <person name="Lai Z."/>
            <person name="Le Paslier M.C."/>
            <person name="Lippi Y."/>
            <person name="Lorenzon L."/>
            <person name="Mandel J.R."/>
            <person name="Marage G."/>
            <person name="Marchand G."/>
            <person name="Marquand E."/>
            <person name="Bret-Mestries E."/>
            <person name="Morien E."/>
            <person name="Nambeesan S."/>
            <person name="Nguyen T."/>
            <person name="Pegot-Espagnet P."/>
            <person name="Pouilly N."/>
            <person name="Raftis F."/>
            <person name="Sallet E."/>
            <person name="Schiex T."/>
            <person name="Thomas J."/>
            <person name="Vandecasteele C."/>
            <person name="Vares D."/>
            <person name="Vear F."/>
            <person name="Vautrin S."/>
            <person name="Crespi M."/>
            <person name="Mangin B."/>
            <person name="Burke J.M."/>
            <person name="Salse J."/>
            <person name="Munos S."/>
            <person name="Vincourt P."/>
            <person name="Rieseberg L.H."/>
            <person name="Langlade N.B."/>
        </authorList>
    </citation>
    <scope>NUCLEOTIDE SEQUENCE</scope>
    <source>
        <tissue evidence="2">Leaves</tissue>
    </source>
</reference>
<keyword evidence="1" id="KW-0812">Transmembrane</keyword>
<dbReference type="EMBL" id="MNCJ02000326">
    <property type="protein sequence ID" value="KAF5780601.1"/>
    <property type="molecule type" value="Genomic_DNA"/>
</dbReference>
<reference evidence="2" key="2">
    <citation type="submission" date="2020-06" db="EMBL/GenBank/DDBJ databases">
        <title>Helianthus annuus Genome sequencing and assembly Release 2.</title>
        <authorList>
            <person name="Gouzy J."/>
            <person name="Langlade N."/>
            <person name="Munos S."/>
        </authorList>
    </citation>
    <scope>NUCLEOTIDE SEQUENCE</scope>
    <source>
        <tissue evidence="2">Leaves</tissue>
    </source>
</reference>
<evidence type="ECO:0000313" key="3">
    <source>
        <dbReference type="Proteomes" id="UP000215914"/>
    </source>
</evidence>
<dbReference type="Gramene" id="mRNA:HanXRQr2_Chr11g0473751">
    <property type="protein sequence ID" value="CDS:HanXRQr2_Chr11g0473751.1"/>
    <property type="gene ID" value="HanXRQr2_Chr11g0473751"/>
</dbReference>